<sequence>MALLGQRNLLAVLRSVPPGLILDGGSHGDILLPTRYVPAGTAPGATLDVFVYRDSEDRVIATTETPLAMVGDFAYLRAVSVNPRVGLFLDWGLEKDLLLPLRELASPLEPGDYRVVRIALDERSDRIIASARLNRWLNLTPPPYTEGQRVNLIVIGETPLGYNAVIENAHRGLLYHSDLAGALQTGERLDGYVRAVRPDGKVDLALDRAGFHRIPPVAEQILAALKAAGGHLALHDDSPPLKIRAALGISKKAFKQAIGTLYRDRRIVIEPTGIWIAPPNARSRRPGTEL</sequence>
<organism evidence="4 5">
    <name type="scientific">Horticoccus luteus</name>
    <dbReference type="NCBI Taxonomy" id="2862869"/>
    <lineage>
        <taxon>Bacteria</taxon>
        <taxon>Pseudomonadati</taxon>
        <taxon>Verrucomicrobiota</taxon>
        <taxon>Opitutia</taxon>
        <taxon>Opitutales</taxon>
        <taxon>Opitutaceae</taxon>
        <taxon>Horticoccus</taxon>
    </lineage>
</organism>
<dbReference type="AlphaFoldDB" id="A0A8F9TR47"/>
<dbReference type="InterPro" id="IPR039566">
    <property type="entry name" value="CvfB_S1_st"/>
</dbReference>
<dbReference type="PANTHER" id="PTHR37296:SF1">
    <property type="entry name" value="CONSERVED VIRULENCE FACTOR B"/>
    <property type="match status" value="1"/>
</dbReference>
<dbReference type="Gene3D" id="2.40.50.140">
    <property type="entry name" value="Nucleic acid-binding proteins"/>
    <property type="match status" value="1"/>
</dbReference>
<evidence type="ECO:0000313" key="5">
    <source>
        <dbReference type="Proteomes" id="UP000825051"/>
    </source>
</evidence>
<protein>
    <recommendedName>
        <fullName evidence="6">GntR family transcriptional regulator</fullName>
    </recommendedName>
</protein>
<dbReference type="InterPro" id="IPR014464">
    <property type="entry name" value="CvfB_fam"/>
</dbReference>
<dbReference type="InterPro" id="IPR012340">
    <property type="entry name" value="NA-bd_OB-fold"/>
</dbReference>
<feature type="domain" description="Conserved virulence factor B first S1" evidence="2">
    <location>
        <begin position="4"/>
        <end position="63"/>
    </location>
</feature>
<evidence type="ECO:0008006" key="6">
    <source>
        <dbReference type="Google" id="ProtNLM"/>
    </source>
</evidence>
<dbReference type="KEGG" id="ole:K0B96_09980"/>
<dbReference type="Pfam" id="PF17783">
    <property type="entry name" value="WHD_CvfB"/>
    <property type="match status" value="1"/>
</dbReference>
<name>A0A8F9TR47_9BACT</name>
<feature type="domain" description="Conserved virulence factor B-like winged helix" evidence="3">
    <location>
        <begin position="219"/>
        <end position="275"/>
    </location>
</feature>
<dbReference type="Pfam" id="PF13509">
    <property type="entry name" value="S1_2"/>
    <property type="match status" value="1"/>
</dbReference>
<reference evidence="4" key="1">
    <citation type="submission" date="2021-08" db="EMBL/GenBank/DDBJ databases">
        <title>Genome of a novel bacterium of the phylum Verrucomicrobia, Oleiharenicola sp. KSB-15.</title>
        <authorList>
            <person name="Chung J.-H."/>
            <person name="Ahn J.-H."/>
            <person name="Yoon Y."/>
            <person name="Kim D.-Y."/>
            <person name="An S.-H."/>
            <person name="Park I."/>
            <person name="Yeon J."/>
        </authorList>
    </citation>
    <scope>NUCLEOTIDE SEQUENCE</scope>
    <source>
        <strain evidence="4">KSB-15</strain>
    </source>
</reference>
<dbReference type="InterPro" id="IPR040764">
    <property type="entry name" value="CvfB_WH"/>
</dbReference>
<evidence type="ECO:0000259" key="2">
    <source>
        <dbReference type="Pfam" id="PF13509"/>
    </source>
</evidence>
<proteinExistence type="inferred from homology"/>
<dbReference type="PANTHER" id="PTHR37296">
    <property type="entry name" value="CONSERVED VIRULENCE FACTOR B"/>
    <property type="match status" value="1"/>
</dbReference>
<dbReference type="RefSeq" id="WP_220160759.1">
    <property type="nucleotide sequence ID" value="NZ_CP080507.1"/>
</dbReference>
<dbReference type="Proteomes" id="UP000825051">
    <property type="component" value="Chromosome"/>
</dbReference>
<accession>A0A8F9TR47</accession>
<dbReference type="Gene3D" id="1.10.10.10">
    <property type="entry name" value="Winged helix-like DNA-binding domain superfamily/Winged helix DNA-binding domain"/>
    <property type="match status" value="1"/>
</dbReference>
<evidence type="ECO:0000256" key="1">
    <source>
        <dbReference type="PIRNR" id="PIRNR012524"/>
    </source>
</evidence>
<dbReference type="EMBL" id="CP080507">
    <property type="protein sequence ID" value="QYM77654.1"/>
    <property type="molecule type" value="Genomic_DNA"/>
</dbReference>
<comment type="similarity">
    <text evidence="1">Belongs to the CvfB family.</text>
</comment>
<evidence type="ECO:0000259" key="3">
    <source>
        <dbReference type="Pfam" id="PF17783"/>
    </source>
</evidence>
<dbReference type="InterPro" id="IPR036388">
    <property type="entry name" value="WH-like_DNA-bd_sf"/>
</dbReference>
<keyword evidence="5" id="KW-1185">Reference proteome</keyword>
<gene>
    <name evidence="4" type="ORF">K0B96_09980</name>
</gene>
<evidence type="ECO:0000313" key="4">
    <source>
        <dbReference type="EMBL" id="QYM77654.1"/>
    </source>
</evidence>
<dbReference type="PIRSF" id="PIRSF012524">
    <property type="entry name" value="YitL_S1"/>
    <property type="match status" value="1"/>
</dbReference>